<feature type="chain" id="PRO_5046982128" description="Lipoprotein" evidence="1">
    <location>
        <begin position="22"/>
        <end position="130"/>
    </location>
</feature>
<comment type="caution">
    <text evidence="2">The sequence shown here is derived from an EMBL/GenBank/DDBJ whole genome shotgun (WGS) entry which is preliminary data.</text>
</comment>
<dbReference type="Proteomes" id="UP001234495">
    <property type="component" value="Unassembled WGS sequence"/>
</dbReference>
<dbReference type="EMBL" id="JAUSUD010000002">
    <property type="protein sequence ID" value="MDQ0229517.1"/>
    <property type="molecule type" value="Genomic_DNA"/>
</dbReference>
<keyword evidence="3" id="KW-1185">Reference proteome</keyword>
<dbReference type="RefSeq" id="WP_307337332.1">
    <property type="nucleotide sequence ID" value="NZ_JAUSUD010000002.1"/>
</dbReference>
<protein>
    <recommendedName>
        <fullName evidence="4">Lipoprotein</fullName>
    </recommendedName>
</protein>
<accession>A0ABT9ZBC0</accession>
<evidence type="ECO:0000256" key="1">
    <source>
        <dbReference type="SAM" id="SignalP"/>
    </source>
</evidence>
<evidence type="ECO:0008006" key="4">
    <source>
        <dbReference type="Google" id="ProtNLM"/>
    </source>
</evidence>
<feature type="signal peptide" evidence="1">
    <location>
        <begin position="1"/>
        <end position="21"/>
    </location>
</feature>
<dbReference type="PROSITE" id="PS51257">
    <property type="entry name" value="PROKAR_LIPOPROTEIN"/>
    <property type="match status" value="1"/>
</dbReference>
<gene>
    <name evidence="2" type="ORF">J2S19_000768</name>
</gene>
<sequence>MKLLIVIMILFVLTACNNTNQNDAQANKDTNSGIVQTGDDHIKNTDEILVEVKDETYDDNDRNRLNQAEAEELVREKLGIKKDDDLFVQYDHIEDNDYIVHVYSTNASHEKSEGWYLVNLQTRTVKHLKR</sequence>
<proteinExistence type="predicted"/>
<evidence type="ECO:0000313" key="2">
    <source>
        <dbReference type="EMBL" id="MDQ0229517.1"/>
    </source>
</evidence>
<keyword evidence="1" id="KW-0732">Signal</keyword>
<name>A0ABT9ZBC0_9BACI</name>
<evidence type="ECO:0000313" key="3">
    <source>
        <dbReference type="Proteomes" id="UP001234495"/>
    </source>
</evidence>
<reference evidence="2 3" key="1">
    <citation type="submission" date="2023-07" db="EMBL/GenBank/DDBJ databases">
        <title>Genomic Encyclopedia of Type Strains, Phase IV (KMG-IV): sequencing the most valuable type-strain genomes for metagenomic binning, comparative biology and taxonomic classification.</title>
        <authorList>
            <person name="Goeker M."/>
        </authorList>
    </citation>
    <scope>NUCLEOTIDE SEQUENCE [LARGE SCALE GENOMIC DNA]</scope>
    <source>
        <strain evidence="2 3">DSM 29005</strain>
    </source>
</reference>
<organism evidence="2 3">
    <name type="scientific">Metabacillus malikii</name>
    <dbReference type="NCBI Taxonomy" id="1504265"/>
    <lineage>
        <taxon>Bacteria</taxon>
        <taxon>Bacillati</taxon>
        <taxon>Bacillota</taxon>
        <taxon>Bacilli</taxon>
        <taxon>Bacillales</taxon>
        <taxon>Bacillaceae</taxon>
        <taxon>Metabacillus</taxon>
    </lineage>
</organism>